<dbReference type="PROSITE" id="PS50943">
    <property type="entry name" value="HTH_CROC1"/>
    <property type="match status" value="1"/>
</dbReference>
<gene>
    <name evidence="2" type="ORF">HB943_01980</name>
</gene>
<dbReference type="RefSeq" id="WP_185424249.1">
    <property type="nucleotide sequence ID" value="NZ_JAARRL010000002.1"/>
</dbReference>
<dbReference type="SMART" id="SM00530">
    <property type="entry name" value="HTH_XRE"/>
    <property type="match status" value="1"/>
</dbReference>
<dbReference type="SUPFAM" id="SSF47413">
    <property type="entry name" value="lambda repressor-like DNA-binding domains"/>
    <property type="match status" value="1"/>
</dbReference>
<dbReference type="Gene3D" id="1.10.260.40">
    <property type="entry name" value="lambda repressor-like DNA-binding domains"/>
    <property type="match status" value="1"/>
</dbReference>
<dbReference type="AlphaFoldDB" id="A0A841Z2B4"/>
<dbReference type="InterPro" id="IPR010982">
    <property type="entry name" value="Lambda_DNA-bd_dom_sf"/>
</dbReference>
<name>A0A841Z2B4_9LIST</name>
<feature type="domain" description="HTH cro/C1-type" evidence="1">
    <location>
        <begin position="5"/>
        <end position="59"/>
    </location>
</feature>
<evidence type="ECO:0000259" key="1">
    <source>
        <dbReference type="PROSITE" id="PS50943"/>
    </source>
</evidence>
<organism evidence="2 3">
    <name type="scientific">Listeria weihenstephanensis</name>
    <dbReference type="NCBI Taxonomy" id="1006155"/>
    <lineage>
        <taxon>Bacteria</taxon>
        <taxon>Bacillati</taxon>
        <taxon>Bacillota</taxon>
        <taxon>Bacilli</taxon>
        <taxon>Bacillales</taxon>
        <taxon>Listeriaceae</taxon>
        <taxon>Listeria</taxon>
    </lineage>
</organism>
<proteinExistence type="predicted"/>
<protein>
    <submittedName>
        <fullName evidence="2">Helix-turn-helix domain-containing protein</fullName>
    </submittedName>
</protein>
<accession>A0A841Z2B4</accession>
<sequence length="81" mass="9054">MENNLAAYMRSANITQNDLAKKTGISRQSINRICNNKVVPSALAMKRIKDALNDDDEKLNATIDDIFFSESVILVLREGVK</sequence>
<comment type="caution">
    <text evidence="2">The sequence shown here is derived from an EMBL/GenBank/DDBJ whole genome shotgun (WGS) entry which is preliminary data.</text>
</comment>
<evidence type="ECO:0000313" key="2">
    <source>
        <dbReference type="EMBL" id="MBC1499355.1"/>
    </source>
</evidence>
<dbReference type="GO" id="GO:0003677">
    <property type="term" value="F:DNA binding"/>
    <property type="evidence" value="ECO:0007669"/>
    <property type="project" value="InterPro"/>
</dbReference>
<dbReference type="CDD" id="cd00093">
    <property type="entry name" value="HTH_XRE"/>
    <property type="match status" value="1"/>
</dbReference>
<dbReference type="Proteomes" id="UP000564536">
    <property type="component" value="Unassembled WGS sequence"/>
</dbReference>
<dbReference type="EMBL" id="JAARRL010000002">
    <property type="protein sequence ID" value="MBC1499355.1"/>
    <property type="molecule type" value="Genomic_DNA"/>
</dbReference>
<evidence type="ECO:0000313" key="3">
    <source>
        <dbReference type="Proteomes" id="UP000564536"/>
    </source>
</evidence>
<dbReference type="InterPro" id="IPR001387">
    <property type="entry name" value="Cro/C1-type_HTH"/>
</dbReference>
<dbReference type="Pfam" id="PF01381">
    <property type="entry name" value="HTH_3"/>
    <property type="match status" value="1"/>
</dbReference>
<reference evidence="2 3" key="1">
    <citation type="submission" date="2020-03" db="EMBL/GenBank/DDBJ databases">
        <title>Soil Listeria distribution.</title>
        <authorList>
            <person name="Liao J."/>
            <person name="Wiedmann M."/>
        </authorList>
    </citation>
    <scope>NUCLEOTIDE SEQUENCE [LARGE SCALE GENOMIC DNA]</scope>
    <source>
        <strain evidence="2 3">FSL L7-1523</strain>
    </source>
</reference>